<feature type="coiled-coil region" evidence="1">
    <location>
        <begin position="487"/>
        <end position="514"/>
    </location>
</feature>
<reference evidence="4" key="1">
    <citation type="journal article" date="2019" name="Gigascience">
        <title>De novo genome assembly of the endangered Acer yangbiense, a plant species with extremely small populations endemic to Yunnan Province, China.</title>
        <authorList>
            <person name="Yang J."/>
            <person name="Wariss H.M."/>
            <person name="Tao L."/>
            <person name="Zhang R."/>
            <person name="Yun Q."/>
            <person name="Hollingsworth P."/>
            <person name="Dao Z."/>
            <person name="Luo G."/>
            <person name="Guo H."/>
            <person name="Ma Y."/>
            <person name="Sun W."/>
        </authorList>
    </citation>
    <scope>NUCLEOTIDE SEQUENCE [LARGE SCALE GENOMIC DNA]</scope>
    <source>
        <strain evidence="4">cv. Malutang</strain>
    </source>
</reference>
<sequence>MESLSDTVRGVASVAMEFPAIDAATRRTQLHLKNSYSLGKRKGSPLLEAILTTTTKTSNKTLKHHQPFVYTLNCSDQVLARKCRINNAISSPDQSGDSSGGMCPDYFRWIEQDLRWWKKTGISREMLDGAEDFAHFRLLIVKGKVYVERFKKSFQTRDLFTIWGILQLMRLYPGKLPDLELLFNCNDGVVINKNDYQGPDATWPPPVFHYCGDKESLDIVFPDWTFWGWAETNIRPWEGILKDIKEGNKRTKWKDRVPYAYWKGNPKVSYSRADLMKCNASEWNSHLYIQEWEKEILQGYKNSKLEDQCTHRCCIFWFVRGQSKWRYKIFVEGAAWSVSDKYILACDSTTLMVDPYFYDFFLRSLMPLQHYWPINTNRKCTDLKFAVDWGNSHTRQAKAIGKEGSKFIHESLKMKYVYDYMFHLLSEYAKLLKFEPKVPPGVKEMCSEKLACSSDGLWKKFMVESMVISPSETLPCTRPPPFDDLSLQAFFQKKDRIKQQVENLESEYLEKLNKKQ</sequence>
<proteinExistence type="predicted"/>
<dbReference type="Proteomes" id="UP000323000">
    <property type="component" value="Chromosome 4"/>
</dbReference>
<dbReference type="PANTHER" id="PTHR12203:SF74">
    <property type="entry name" value="GLYCOSYLTRANSFERASE"/>
    <property type="match status" value="1"/>
</dbReference>
<dbReference type="EMBL" id="VAHF01000004">
    <property type="protein sequence ID" value="TXG62864.1"/>
    <property type="molecule type" value="Genomic_DNA"/>
</dbReference>
<evidence type="ECO:0000259" key="2">
    <source>
        <dbReference type="SMART" id="SM00672"/>
    </source>
</evidence>
<feature type="domain" description="Glycosyl transferase CAP10" evidence="2">
    <location>
        <begin position="175"/>
        <end position="435"/>
    </location>
</feature>
<dbReference type="Pfam" id="PF05686">
    <property type="entry name" value="Glyco_transf_90"/>
    <property type="match status" value="1"/>
</dbReference>
<keyword evidence="4" id="KW-1185">Reference proteome</keyword>
<comment type="caution">
    <text evidence="3">The sequence shown here is derived from an EMBL/GenBank/DDBJ whole genome shotgun (WGS) entry which is preliminary data.</text>
</comment>
<dbReference type="SMART" id="SM00672">
    <property type="entry name" value="CAP10"/>
    <property type="match status" value="1"/>
</dbReference>
<keyword evidence="1" id="KW-0175">Coiled coil</keyword>
<dbReference type="InterPro" id="IPR006598">
    <property type="entry name" value="CAP10"/>
</dbReference>
<name>A0A5C7I1B3_9ROSI</name>
<protein>
    <recommendedName>
        <fullName evidence="2">Glycosyl transferase CAP10 domain-containing protein</fullName>
    </recommendedName>
</protein>
<organism evidence="3 4">
    <name type="scientific">Acer yangbiense</name>
    <dbReference type="NCBI Taxonomy" id="1000413"/>
    <lineage>
        <taxon>Eukaryota</taxon>
        <taxon>Viridiplantae</taxon>
        <taxon>Streptophyta</taxon>
        <taxon>Embryophyta</taxon>
        <taxon>Tracheophyta</taxon>
        <taxon>Spermatophyta</taxon>
        <taxon>Magnoliopsida</taxon>
        <taxon>eudicotyledons</taxon>
        <taxon>Gunneridae</taxon>
        <taxon>Pentapetalae</taxon>
        <taxon>rosids</taxon>
        <taxon>malvids</taxon>
        <taxon>Sapindales</taxon>
        <taxon>Sapindaceae</taxon>
        <taxon>Hippocastanoideae</taxon>
        <taxon>Acereae</taxon>
        <taxon>Acer</taxon>
    </lineage>
</organism>
<evidence type="ECO:0000256" key="1">
    <source>
        <dbReference type="SAM" id="Coils"/>
    </source>
</evidence>
<dbReference type="OrthoDB" id="202415at2759"/>
<accession>A0A5C7I1B3</accession>
<dbReference type="InterPro" id="IPR051091">
    <property type="entry name" value="O-Glucosyltr/Glycosyltrsf_90"/>
</dbReference>
<evidence type="ECO:0000313" key="3">
    <source>
        <dbReference type="EMBL" id="TXG62864.1"/>
    </source>
</evidence>
<dbReference type="AlphaFoldDB" id="A0A5C7I1B3"/>
<gene>
    <name evidence="3" type="ORF">EZV62_009858</name>
</gene>
<evidence type="ECO:0000313" key="4">
    <source>
        <dbReference type="Proteomes" id="UP000323000"/>
    </source>
</evidence>
<dbReference type="PANTHER" id="PTHR12203">
    <property type="entry name" value="KDEL LYS-ASP-GLU-LEU CONTAINING - RELATED"/>
    <property type="match status" value="1"/>
</dbReference>